<comment type="similarity">
    <text evidence="2 7">Belongs to the eukaryotic RPC34/RPC39 RNA polymerase subunit family.</text>
</comment>
<sequence length="289" mass="33099">MCELYLIDSIIELCVESEKGITEKMLKIAMNGVNPLLRADAVNQLLAQNKIEICKQGSQLLFRIKDNNTTKGLFMISSRASNKGIWIRDIRFQSNLSQTQLNKVLKNMETKKMIKSVKSVTASKKKVYMLYDIEPDRSVTGGSWYSGSDYESEFIEVLAQQCLRFLWEKSNKVKESEKNPILRQNKSFVTSTEVLHFIKDLGISKVELSVDDIESILNTLVFDGKVDKHVSVDNTSKDTNKLYRYIETLGKDTGFMRMPCSVCPVYKDCHIDGLISPLKCLYLKEWFET</sequence>
<evidence type="ECO:0000313" key="9">
    <source>
        <dbReference type="Proteomes" id="UP000728032"/>
    </source>
</evidence>
<dbReference type="InterPro" id="IPR036390">
    <property type="entry name" value="WH_DNA-bd_sf"/>
</dbReference>
<dbReference type="Proteomes" id="UP000728032">
    <property type="component" value="Unassembled WGS sequence"/>
</dbReference>
<evidence type="ECO:0000256" key="2">
    <source>
        <dbReference type="ARBA" id="ARBA00011038"/>
    </source>
</evidence>
<keyword evidence="9" id="KW-1185">Reference proteome</keyword>
<dbReference type="GO" id="GO:0006383">
    <property type="term" value="P:transcription by RNA polymerase III"/>
    <property type="evidence" value="ECO:0007669"/>
    <property type="project" value="UniProtKB-UniRule"/>
</dbReference>
<dbReference type="Gene3D" id="1.10.10.10">
    <property type="entry name" value="Winged helix-like DNA-binding domain superfamily/Winged helix DNA-binding domain"/>
    <property type="match status" value="2"/>
</dbReference>
<dbReference type="Pfam" id="PF05158">
    <property type="entry name" value="RNA_pol_Rpc34"/>
    <property type="match status" value="1"/>
</dbReference>
<evidence type="ECO:0000313" key="8">
    <source>
        <dbReference type="EMBL" id="CAD7645171.1"/>
    </source>
</evidence>
<evidence type="ECO:0000256" key="4">
    <source>
        <dbReference type="ARBA" id="ARBA00023163"/>
    </source>
</evidence>
<evidence type="ECO:0000256" key="6">
    <source>
        <dbReference type="ARBA" id="ARBA00055148"/>
    </source>
</evidence>
<keyword evidence="5 7" id="KW-0539">Nucleus</keyword>
<comment type="subcellular location">
    <subcellularLocation>
        <location evidence="1 7">Nucleus</location>
    </subcellularLocation>
</comment>
<dbReference type="FunFam" id="1.10.10.10:FF:000237">
    <property type="entry name" value="DNA-directed RNA polymerase III subunit RPC6"/>
    <property type="match status" value="1"/>
</dbReference>
<proteinExistence type="inferred from homology"/>
<protein>
    <recommendedName>
        <fullName evidence="7">DNA-directed RNA polymerase III subunit RPC6</fullName>
        <shortName evidence="7">RNA polymerase III subunit C6</shortName>
    </recommendedName>
</protein>
<keyword evidence="3 7" id="KW-0240">DNA-directed RNA polymerase</keyword>
<name>A0A7R9LNZ9_9ACAR</name>
<dbReference type="GO" id="GO:0005666">
    <property type="term" value="C:RNA polymerase III complex"/>
    <property type="evidence" value="ECO:0007669"/>
    <property type="project" value="UniProtKB-UniRule"/>
</dbReference>
<dbReference type="GO" id="GO:0005654">
    <property type="term" value="C:nucleoplasm"/>
    <property type="evidence" value="ECO:0007669"/>
    <property type="project" value="UniProtKB-ARBA"/>
</dbReference>
<organism evidence="8">
    <name type="scientific">Oppiella nova</name>
    <dbReference type="NCBI Taxonomy" id="334625"/>
    <lineage>
        <taxon>Eukaryota</taxon>
        <taxon>Metazoa</taxon>
        <taxon>Ecdysozoa</taxon>
        <taxon>Arthropoda</taxon>
        <taxon>Chelicerata</taxon>
        <taxon>Arachnida</taxon>
        <taxon>Acari</taxon>
        <taxon>Acariformes</taxon>
        <taxon>Sarcoptiformes</taxon>
        <taxon>Oribatida</taxon>
        <taxon>Brachypylina</taxon>
        <taxon>Oppioidea</taxon>
        <taxon>Oppiidae</taxon>
        <taxon>Oppiella</taxon>
    </lineage>
</organism>
<dbReference type="GO" id="GO:0005737">
    <property type="term" value="C:cytoplasm"/>
    <property type="evidence" value="ECO:0007669"/>
    <property type="project" value="UniProtKB-ARBA"/>
</dbReference>
<accession>A0A7R9LNZ9</accession>
<dbReference type="OrthoDB" id="613763at2759"/>
<dbReference type="AlphaFoldDB" id="A0A7R9LNZ9"/>
<dbReference type="PIRSF" id="PIRSF028763">
    <property type="entry name" value="RNA_pol_Rpc34"/>
    <property type="match status" value="1"/>
</dbReference>
<dbReference type="InterPro" id="IPR036388">
    <property type="entry name" value="WH-like_DNA-bd_sf"/>
</dbReference>
<evidence type="ECO:0000256" key="3">
    <source>
        <dbReference type="ARBA" id="ARBA00022478"/>
    </source>
</evidence>
<comment type="function">
    <text evidence="6 7">DNA-dependent RNA polymerase catalyzes the transcription of DNA into RNA using the four ribonucleoside triphosphates as substrates. Specific peripheric component of RNA polymerase III which synthesizes small RNAs, such as 5S rRNA and tRNAs.</text>
</comment>
<evidence type="ECO:0000256" key="7">
    <source>
        <dbReference type="PIRNR" id="PIRNR028763"/>
    </source>
</evidence>
<evidence type="ECO:0000256" key="5">
    <source>
        <dbReference type="ARBA" id="ARBA00023242"/>
    </source>
</evidence>
<gene>
    <name evidence="8" type="ORF">ONB1V03_LOCUS5072</name>
</gene>
<reference evidence="8" key="1">
    <citation type="submission" date="2020-11" db="EMBL/GenBank/DDBJ databases">
        <authorList>
            <person name="Tran Van P."/>
        </authorList>
    </citation>
    <scope>NUCLEOTIDE SEQUENCE</scope>
</reference>
<dbReference type="FunFam" id="1.10.10.10:FF:000116">
    <property type="entry name" value="DNA-directed RNA polymerase III subunit RPC6"/>
    <property type="match status" value="1"/>
</dbReference>
<dbReference type="PANTHER" id="PTHR12780">
    <property type="entry name" value="RNA POLYMERASE III DNA DIRECTED , 39KD SUBUNIT-RELATED"/>
    <property type="match status" value="1"/>
</dbReference>
<dbReference type="InterPro" id="IPR016049">
    <property type="entry name" value="RNA_pol_Rpc34-like"/>
</dbReference>
<dbReference type="EMBL" id="OC916763">
    <property type="protein sequence ID" value="CAD7645171.1"/>
    <property type="molecule type" value="Genomic_DNA"/>
</dbReference>
<dbReference type="EMBL" id="CAJPVJ010001938">
    <property type="protein sequence ID" value="CAG2165532.1"/>
    <property type="molecule type" value="Genomic_DNA"/>
</dbReference>
<dbReference type="InterPro" id="IPR007832">
    <property type="entry name" value="RNA_pol_Rpc34"/>
</dbReference>
<keyword evidence="4 7" id="KW-0804">Transcription</keyword>
<evidence type="ECO:0000256" key="1">
    <source>
        <dbReference type="ARBA" id="ARBA00004123"/>
    </source>
</evidence>
<dbReference type="SUPFAM" id="SSF46785">
    <property type="entry name" value="Winged helix' DNA-binding domain"/>
    <property type="match status" value="2"/>
</dbReference>